<dbReference type="Proteomes" id="UP000189229">
    <property type="component" value="Unassembled WGS sequence"/>
</dbReference>
<reference evidence="2 3" key="1">
    <citation type="submission" date="2017-02" db="EMBL/GenBank/DDBJ databases">
        <title>Complete genome sequences of Mycobacterium kansasii strains isolated from rhesus macaques.</title>
        <authorList>
            <person name="Panda A."/>
            <person name="Nagaraj S."/>
            <person name="Zhao X."/>
            <person name="Tettelin H."/>
            <person name="Detolla L.J."/>
        </authorList>
    </citation>
    <scope>NUCLEOTIDE SEQUENCE [LARGE SCALE GENOMIC DNA]</scope>
    <source>
        <strain evidence="2 3">11-3813</strain>
    </source>
</reference>
<accession>A0A1V3X8B8</accession>
<dbReference type="Pfam" id="PF02771">
    <property type="entry name" value="Acyl-CoA_dh_N"/>
    <property type="match status" value="1"/>
</dbReference>
<evidence type="ECO:0000259" key="1">
    <source>
        <dbReference type="Pfam" id="PF02771"/>
    </source>
</evidence>
<dbReference type="InterPro" id="IPR009100">
    <property type="entry name" value="AcylCoA_DH/oxidase_NM_dom_sf"/>
</dbReference>
<dbReference type="SUPFAM" id="SSF56645">
    <property type="entry name" value="Acyl-CoA dehydrogenase NM domain-like"/>
    <property type="match status" value="1"/>
</dbReference>
<dbReference type="EMBL" id="MVBM01000003">
    <property type="protein sequence ID" value="OOK75357.1"/>
    <property type="molecule type" value="Genomic_DNA"/>
</dbReference>
<dbReference type="AlphaFoldDB" id="A0A1V3X8B8"/>
<comment type="caution">
    <text evidence="2">The sequence shown here is derived from an EMBL/GenBank/DDBJ whole genome shotgun (WGS) entry which is preliminary data.</text>
</comment>
<dbReference type="GO" id="GO:0016627">
    <property type="term" value="F:oxidoreductase activity, acting on the CH-CH group of donors"/>
    <property type="evidence" value="ECO:0007669"/>
    <property type="project" value="InterPro"/>
</dbReference>
<dbReference type="InterPro" id="IPR013786">
    <property type="entry name" value="AcylCoA_DH/ox_N"/>
</dbReference>
<name>A0A1V3X8B8_MYCKA</name>
<evidence type="ECO:0000313" key="2">
    <source>
        <dbReference type="EMBL" id="OOK75357.1"/>
    </source>
</evidence>
<organism evidence="2 3">
    <name type="scientific">Mycobacterium kansasii</name>
    <dbReference type="NCBI Taxonomy" id="1768"/>
    <lineage>
        <taxon>Bacteria</taxon>
        <taxon>Bacillati</taxon>
        <taxon>Actinomycetota</taxon>
        <taxon>Actinomycetes</taxon>
        <taxon>Mycobacteriales</taxon>
        <taxon>Mycobacteriaceae</taxon>
        <taxon>Mycobacterium</taxon>
    </lineage>
</organism>
<sequence length="70" mass="7984">MTFSLQLSDDVIQVRDWVHEFATEVIRPAASEWDEREETPWPVIQEAAKVGLYSPDFFGQQAAEPTGWAC</sequence>
<protein>
    <submittedName>
        <fullName evidence="2">Acyl-CoA dehydrogenase, N-terminal domain protein</fullName>
    </submittedName>
</protein>
<feature type="domain" description="Acyl-CoA dehydrogenase/oxidase N-terminal" evidence="1">
    <location>
        <begin position="9"/>
        <end position="55"/>
    </location>
</feature>
<gene>
    <name evidence="2" type="ORF">BZL30_4141</name>
</gene>
<proteinExistence type="predicted"/>
<dbReference type="Gene3D" id="1.10.540.10">
    <property type="entry name" value="Acyl-CoA dehydrogenase/oxidase, N-terminal domain"/>
    <property type="match status" value="1"/>
</dbReference>
<dbReference type="GO" id="GO:0050660">
    <property type="term" value="F:flavin adenine dinucleotide binding"/>
    <property type="evidence" value="ECO:0007669"/>
    <property type="project" value="InterPro"/>
</dbReference>
<dbReference type="InterPro" id="IPR037069">
    <property type="entry name" value="AcylCoA_DH/ox_N_sf"/>
</dbReference>
<evidence type="ECO:0000313" key="3">
    <source>
        <dbReference type="Proteomes" id="UP000189229"/>
    </source>
</evidence>